<dbReference type="RefSeq" id="XP_039134668.1">
    <property type="nucleotide sequence ID" value="XM_039278734.1"/>
</dbReference>
<evidence type="ECO:0000259" key="5">
    <source>
        <dbReference type="PROSITE" id="PS51742"/>
    </source>
</evidence>
<evidence type="ECO:0000313" key="8">
    <source>
        <dbReference type="RefSeq" id="XP_039134669.1"/>
    </source>
</evidence>
<name>A0AB40C680_DIOCR</name>
<dbReference type="Pfam" id="PF03479">
    <property type="entry name" value="PCC"/>
    <property type="match status" value="1"/>
</dbReference>
<feature type="region of interest" description="Disordered" evidence="4">
    <location>
        <begin position="78"/>
        <end position="142"/>
    </location>
</feature>
<evidence type="ECO:0000256" key="2">
    <source>
        <dbReference type="ARBA" id="ARBA00023242"/>
    </source>
</evidence>
<keyword evidence="6" id="KW-1185">Reference proteome</keyword>
<dbReference type="AlphaFoldDB" id="A0AB40C680"/>
<dbReference type="Proteomes" id="UP001515500">
    <property type="component" value="Chromosome 11"/>
</dbReference>
<feature type="region of interest" description="Disordered" evidence="4">
    <location>
        <begin position="278"/>
        <end position="327"/>
    </location>
</feature>
<feature type="compositionally biased region" description="Low complexity" evidence="4">
    <location>
        <begin position="300"/>
        <end position="317"/>
    </location>
</feature>
<reference evidence="7 8" key="1">
    <citation type="submission" date="2025-04" db="UniProtKB">
        <authorList>
            <consortium name="RefSeq"/>
        </authorList>
    </citation>
    <scope>IDENTIFICATION</scope>
</reference>
<feature type="compositionally biased region" description="Polar residues" evidence="4">
    <location>
        <begin position="115"/>
        <end position="125"/>
    </location>
</feature>
<dbReference type="PANTHER" id="PTHR31500:SF51">
    <property type="entry name" value="AT-HOOK MOTIF NUCLEAR-LOCALIZED PROTEIN 8"/>
    <property type="match status" value="1"/>
</dbReference>
<evidence type="ECO:0000313" key="7">
    <source>
        <dbReference type="RefSeq" id="XP_039134668.1"/>
    </source>
</evidence>
<comment type="domain">
    <text evidence="3">The PPC domain mediates interactions between AHL proteins.</text>
</comment>
<dbReference type="Gene3D" id="3.30.1330.80">
    <property type="entry name" value="Hypothetical protein, similar to alpha- acetolactate decarboxylase, domain 2"/>
    <property type="match status" value="1"/>
</dbReference>
<comment type="function">
    <text evidence="3">Transcription factor that specifically binds AT-rich DNA sequences related to the nuclear matrix attachment regions (MARs).</text>
</comment>
<evidence type="ECO:0000256" key="4">
    <source>
        <dbReference type="SAM" id="MobiDB-lite"/>
    </source>
</evidence>
<accession>A0AB40C680</accession>
<dbReference type="GO" id="GO:0003680">
    <property type="term" value="F:minor groove of adenine-thymine-rich DNA binding"/>
    <property type="evidence" value="ECO:0007669"/>
    <property type="project" value="UniProtKB-UniRule"/>
</dbReference>
<keyword evidence="3" id="KW-0238">DNA-binding</keyword>
<feature type="region of interest" description="Disordered" evidence="4">
    <location>
        <begin position="1"/>
        <end position="23"/>
    </location>
</feature>
<evidence type="ECO:0000313" key="6">
    <source>
        <dbReference type="Proteomes" id="UP001515500"/>
    </source>
</evidence>
<gene>
    <name evidence="7 8" type="primary">LOC120272025</name>
</gene>
<keyword evidence="3" id="KW-0804">Transcription</keyword>
<dbReference type="SUPFAM" id="SSF117856">
    <property type="entry name" value="AF0104/ALDC/Ptd012-like"/>
    <property type="match status" value="1"/>
</dbReference>
<dbReference type="GeneID" id="120272025"/>
<evidence type="ECO:0000256" key="3">
    <source>
        <dbReference type="RuleBase" id="RU367031"/>
    </source>
</evidence>
<feature type="domain" description="PPC" evidence="5">
    <location>
        <begin position="146"/>
        <end position="288"/>
    </location>
</feature>
<keyword evidence="2 3" id="KW-0539">Nucleus</keyword>
<organism evidence="6 7">
    <name type="scientific">Dioscorea cayennensis subsp. rotundata</name>
    <name type="common">White Guinea yam</name>
    <name type="synonym">Dioscorea rotundata</name>
    <dbReference type="NCBI Taxonomy" id="55577"/>
    <lineage>
        <taxon>Eukaryota</taxon>
        <taxon>Viridiplantae</taxon>
        <taxon>Streptophyta</taxon>
        <taxon>Embryophyta</taxon>
        <taxon>Tracheophyta</taxon>
        <taxon>Spermatophyta</taxon>
        <taxon>Magnoliopsida</taxon>
        <taxon>Liliopsida</taxon>
        <taxon>Dioscoreales</taxon>
        <taxon>Dioscoreaceae</taxon>
        <taxon>Dioscorea</taxon>
    </lineage>
</organism>
<dbReference type="InterPro" id="IPR005175">
    <property type="entry name" value="PPC_dom"/>
</dbReference>
<evidence type="ECO:0000256" key="1">
    <source>
        <dbReference type="ARBA" id="ARBA00004123"/>
    </source>
</evidence>
<dbReference type="GO" id="GO:0005634">
    <property type="term" value="C:nucleus"/>
    <property type="evidence" value="ECO:0007669"/>
    <property type="project" value="UniProtKB-SubCell"/>
</dbReference>
<protein>
    <recommendedName>
        <fullName evidence="3">AT-hook motif nuclear-localized protein</fullName>
    </recommendedName>
</protein>
<sequence>MDPREPSKMNSPEPPGMMVGSNPFGPVPTNSMAMPQSSVGMMMPGMRLSFNHIPPNVSKSLDSPSSLFHGDGMQGIRPGMLNMGVEPVKRKRGRPRKYGPDGSMALALSPMPSAPTYSNNQQSESTGKRRGRPPGSGKKQQLNALGSAGFSFTPHVITVKSGEDVASKILAFSQQGPRTVCILSANGIVCNVTLRQSSTSGGTVTFEGRFEIISLSGSYLLTENGGTRSRTGGLSIALAGPDGRVLGGGVAGMLMAAGPVQVVVGSFIAEGKKQKSEGLNIDPSSAPPQITGFSAPSVASPPSQGTSSESSDDSAGSPIENRVNCNNAMPPVHNMLYNPMGWPHPANQIRHDAERKMMP</sequence>
<keyword evidence="3" id="KW-0805">Transcription regulation</keyword>
<comment type="subcellular location">
    <subcellularLocation>
        <location evidence="1 3">Nucleus</location>
    </subcellularLocation>
</comment>
<dbReference type="CDD" id="cd11378">
    <property type="entry name" value="DUF296"/>
    <property type="match status" value="1"/>
</dbReference>
<dbReference type="FunFam" id="3.30.1330.80:FF:000003">
    <property type="entry name" value="AT-hook motif nuclear-localized protein 1-like"/>
    <property type="match status" value="1"/>
</dbReference>
<proteinExistence type="predicted"/>
<dbReference type="PANTHER" id="PTHR31500">
    <property type="entry name" value="AT-HOOK MOTIF NUCLEAR-LOCALIZED PROTEIN 9"/>
    <property type="match status" value="1"/>
</dbReference>
<dbReference type="InterPro" id="IPR039605">
    <property type="entry name" value="AHL"/>
</dbReference>
<dbReference type="RefSeq" id="XP_039134669.1">
    <property type="nucleotide sequence ID" value="XM_039278735.1"/>
</dbReference>
<dbReference type="PROSITE" id="PS51742">
    <property type="entry name" value="PPC"/>
    <property type="match status" value="1"/>
</dbReference>